<keyword evidence="2" id="KW-1185">Reference proteome</keyword>
<accession>A0A165CMH3</accession>
<organism evidence="1 2">
    <name type="scientific">Exidia glandulosa HHB12029</name>
    <dbReference type="NCBI Taxonomy" id="1314781"/>
    <lineage>
        <taxon>Eukaryota</taxon>
        <taxon>Fungi</taxon>
        <taxon>Dikarya</taxon>
        <taxon>Basidiomycota</taxon>
        <taxon>Agaricomycotina</taxon>
        <taxon>Agaricomycetes</taxon>
        <taxon>Auriculariales</taxon>
        <taxon>Exidiaceae</taxon>
        <taxon>Exidia</taxon>
    </lineage>
</organism>
<gene>
    <name evidence="1" type="ORF">EXIGLDRAFT_729323</name>
</gene>
<dbReference type="InParanoid" id="A0A165CMH3"/>
<dbReference type="OrthoDB" id="10609790at2759"/>
<protein>
    <submittedName>
        <fullName evidence="1">Uncharacterized protein</fullName>
    </submittedName>
</protein>
<evidence type="ECO:0000313" key="1">
    <source>
        <dbReference type="EMBL" id="KZV82742.1"/>
    </source>
</evidence>
<proteinExistence type="predicted"/>
<evidence type="ECO:0000313" key="2">
    <source>
        <dbReference type="Proteomes" id="UP000077266"/>
    </source>
</evidence>
<sequence>MEKKSVSEFIQAVHEYDEQSKSVPKPETKMKIVMTGSPLSNHTNTPMDGDVPLPSTPPLQIQTTFMSCADTPALTAHPSTPAESPVVRTPSPFPEPLDMTPMVAIPEHSEEYATMDEAYAAFGPKQFGQPFDFGYFNALLDLLPGGLELTQPQPQLPPMPSGPDADAFMAQLFPPSSSSATFSAPVPMWNGVDGDFGVARDSYTTFPSEIASADVVTGWVAYADGSFDFEHAKGVYSFGNEEDLVETLEDFGTLVEPVDNLVDCYVEMSSFPL</sequence>
<dbReference type="Proteomes" id="UP000077266">
    <property type="component" value="Unassembled WGS sequence"/>
</dbReference>
<reference evidence="1 2" key="1">
    <citation type="journal article" date="2016" name="Mol. Biol. Evol.">
        <title>Comparative Genomics of Early-Diverging Mushroom-Forming Fungi Provides Insights into the Origins of Lignocellulose Decay Capabilities.</title>
        <authorList>
            <person name="Nagy L.G."/>
            <person name="Riley R."/>
            <person name="Tritt A."/>
            <person name="Adam C."/>
            <person name="Daum C."/>
            <person name="Floudas D."/>
            <person name="Sun H."/>
            <person name="Yadav J.S."/>
            <person name="Pangilinan J."/>
            <person name="Larsson K.H."/>
            <person name="Matsuura K."/>
            <person name="Barry K."/>
            <person name="Labutti K."/>
            <person name="Kuo R."/>
            <person name="Ohm R.A."/>
            <person name="Bhattacharya S.S."/>
            <person name="Shirouzu T."/>
            <person name="Yoshinaga Y."/>
            <person name="Martin F.M."/>
            <person name="Grigoriev I.V."/>
            <person name="Hibbett D.S."/>
        </authorList>
    </citation>
    <scope>NUCLEOTIDE SEQUENCE [LARGE SCALE GENOMIC DNA]</scope>
    <source>
        <strain evidence="1 2">HHB12029</strain>
    </source>
</reference>
<name>A0A165CMH3_EXIGL</name>
<dbReference type="AlphaFoldDB" id="A0A165CMH3"/>
<dbReference type="EMBL" id="KV426306">
    <property type="protein sequence ID" value="KZV82742.1"/>
    <property type="molecule type" value="Genomic_DNA"/>
</dbReference>